<organism evidence="1 2">
    <name type="scientific">Crepidotus variabilis</name>
    <dbReference type="NCBI Taxonomy" id="179855"/>
    <lineage>
        <taxon>Eukaryota</taxon>
        <taxon>Fungi</taxon>
        <taxon>Dikarya</taxon>
        <taxon>Basidiomycota</taxon>
        <taxon>Agaricomycotina</taxon>
        <taxon>Agaricomycetes</taxon>
        <taxon>Agaricomycetidae</taxon>
        <taxon>Agaricales</taxon>
        <taxon>Agaricineae</taxon>
        <taxon>Crepidotaceae</taxon>
        <taxon>Crepidotus</taxon>
    </lineage>
</organism>
<dbReference type="AlphaFoldDB" id="A0A9P6EDL8"/>
<evidence type="ECO:0000313" key="2">
    <source>
        <dbReference type="Proteomes" id="UP000807306"/>
    </source>
</evidence>
<gene>
    <name evidence="1" type="ORF">CPB83DRAFT_895409</name>
</gene>
<name>A0A9P6EDL8_9AGAR</name>
<comment type="caution">
    <text evidence="1">The sequence shown here is derived from an EMBL/GenBank/DDBJ whole genome shotgun (WGS) entry which is preliminary data.</text>
</comment>
<sequence length="230" mass="25620">MSVVVKKGISTSFAFSRLPPVDEWGLNNVIHAPHSAGAHSRTSTEYKITAGDINNLLEDLLAKSNVEKHLRKLRIVHDWFNLDSSSNQTNIERTLYVLLDKYALYVVTGSRKTLESLIELFERDNEKQQQCYDRVQPTSRTIGISDPPVSNAEYELVVLYPEHLLPLGTEFTIYTPTTSASPAISLSSKHYVAASDGTLRESPGTEASPRLAPSPSMAIEMAYLLQTHFL</sequence>
<proteinExistence type="predicted"/>
<protein>
    <submittedName>
        <fullName evidence="1">Uncharacterized protein</fullName>
    </submittedName>
</protein>
<dbReference type="OrthoDB" id="3013631at2759"/>
<reference evidence="1" key="1">
    <citation type="submission" date="2020-11" db="EMBL/GenBank/DDBJ databases">
        <authorList>
            <consortium name="DOE Joint Genome Institute"/>
            <person name="Ahrendt S."/>
            <person name="Riley R."/>
            <person name="Andreopoulos W."/>
            <person name="Labutti K."/>
            <person name="Pangilinan J."/>
            <person name="Ruiz-Duenas F.J."/>
            <person name="Barrasa J.M."/>
            <person name="Sanchez-Garcia M."/>
            <person name="Camarero S."/>
            <person name="Miyauchi S."/>
            <person name="Serrano A."/>
            <person name="Linde D."/>
            <person name="Babiker R."/>
            <person name="Drula E."/>
            <person name="Ayuso-Fernandez I."/>
            <person name="Pacheco R."/>
            <person name="Padilla G."/>
            <person name="Ferreira P."/>
            <person name="Barriuso J."/>
            <person name="Kellner H."/>
            <person name="Castanera R."/>
            <person name="Alfaro M."/>
            <person name="Ramirez L."/>
            <person name="Pisabarro A.G."/>
            <person name="Kuo A."/>
            <person name="Tritt A."/>
            <person name="Lipzen A."/>
            <person name="He G."/>
            <person name="Yan M."/>
            <person name="Ng V."/>
            <person name="Cullen D."/>
            <person name="Martin F."/>
            <person name="Rosso M.-N."/>
            <person name="Henrissat B."/>
            <person name="Hibbett D."/>
            <person name="Martinez A.T."/>
            <person name="Grigoriev I.V."/>
        </authorList>
    </citation>
    <scope>NUCLEOTIDE SEQUENCE</scope>
    <source>
        <strain evidence="1">CBS 506.95</strain>
    </source>
</reference>
<accession>A0A9P6EDL8</accession>
<dbReference type="EMBL" id="MU157863">
    <property type="protein sequence ID" value="KAF9527166.1"/>
    <property type="molecule type" value="Genomic_DNA"/>
</dbReference>
<dbReference type="Proteomes" id="UP000807306">
    <property type="component" value="Unassembled WGS sequence"/>
</dbReference>
<keyword evidence="2" id="KW-1185">Reference proteome</keyword>
<evidence type="ECO:0000313" key="1">
    <source>
        <dbReference type="EMBL" id="KAF9527166.1"/>
    </source>
</evidence>